<evidence type="ECO:0000313" key="2">
    <source>
        <dbReference type="Proteomes" id="UP000192251"/>
    </source>
</evidence>
<sequence>MIRCGKDIGKEIGSRAVHRKVLVWTKNGQGAGSCGLGDGLDGGLGGGLRGGAGGGAGGSVVRGDSGQIRGGPGRVRGAFGCGHGVGVEWVRGGEWPVTALALVADPCMIHRSVITLSETLAHACGAQPTVVRLLQTVNLLGVACDFR</sequence>
<dbReference type="AlphaFoldDB" id="A0ABC8BZ27"/>
<reference evidence="1 2" key="1">
    <citation type="submission" date="2017-04" db="EMBL/GenBank/DDBJ databases">
        <title>The complete genome sequence of Streptomyces albolongus YIM 101047, the producer of novel bafilomycins and novel odoriferous sesquiterpenoids.</title>
        <authorList>
            <person name="Yin M."/>
            <person name="Jiang Y."/>
        </authorList>
    </citation>
    <scope>NUCLEOTIDE SEQUENCE [LARGE SCALE GENOMIC DNA]</scope>
    <source>
        <strain evidence="1 2">YIM 101047</strain>
    </source>
</reference>
<dbReference type="EMBL" id="CP020563">
    <property type="protein sequence ID" value="ARF74985.1"/>
    <property type="molecule type" value="Genomic_DNA"/>
</dbReference>
<protein>
    <submittedName>
        <fullName evidence="1">Uncharacterized protein</fullName>
    </submittedName>
</protein>
<dbReference type="Proteomes" id="UP000192251">
    <property type="component" value="Chromosome"/>
</dbReference>
<dbReference type="KEGG" id="kab:B7C62_24170"/>
<keyword evidence="2" id="KW-1185">Reference proteome</keyword>
<evidence type="ECO:0000313" key="1">
    <source>
        <dbReference type="EMBL" id="ARF74985.1"/>
    </source>
</evidence>
<name>A0ABC8BZ27_9ACTN</name>
<accession>A0ABC8BZ27</accession>
<proteinExistence type="predicted"/>
<organism evidence="1 2">
    <name type="scientific">Kitasatospora albolonga</name>
    <dbReference type="NCBI Taxonomy" id="68173"/>
    <lineage>
        <taxon>Bacteria</taxon>
        <taxon>Bacillati</taxon>
        <taxon>Actinomycetota</taxon>
        <taxon>Actinomycetes</taxon>
        <taxon>Kitasatosporales</taxon>
        <taxon>Streptomycetaceae</taxon>
        <taxon>Kitasatospora</taxon>
    </lineage>
</organism>
<gene>
    <name evidence="1" type="ORF">B7C62_24170</name>
</gene>